<dbReference type="Pfam" id="PF13365">
    <property type="entry name" value="Trypsin_2"/>
    <property type="match status" value="1"/>
</dbReference>
<feature type="repeat" description="TPR" evidence="3">
    <location>
        <begin position="61"/>
        <end position="94"/>
    </location>
</feature>
<dbReference type="InterPro" id="IPR019734">
    <property type="entry name" value="TPR_rpt"/>
</dbReference>
<feature type="repeat" description="TPR" evidence="3">
    <location>
        <begin position="27"/>
        <end position="60"/>
    </location>
</feature>
<feature type="repeat" description="TPR" evidence="3">
    <location>
        <begin position="238"/>
        <end position="271"/>
    </location>
</feature>
<dbReference type="PANTHER" id="PTHR44943:SF8">
    <property type="entry name" value="TPR REPEAT-CONTAINING PROTEIN MJ0263"/>
    <property type="match status" value="1"/>
</dbReference>
<keyword evidence="2 3" id="KW-0802">TPR repeat</keyword>
<dbReference type="Gene3D" id="2.40.10.10">
    <property type="entry name" value="Trypsin-like serine proteases"/>
    <property type="match status" value="2"/>
</dbReference>
<name>A0A951UNJ8_9CYAN</name>
<sequence length="536" mass="59153">MQLKTLEDMLRLKQIWQRVIRSEPNNAAAYNNLGNALKRQGKLEEAITAFQRAIQLDPNDAPPYNGLGNALLDQGKLEEAITAFQRAIQLDPNDAYPYNGLGNALLDQGKLEEAITAFQRAIQLDPNDAPPYNGLGIALSDQGKLEEAITAYQRAIQLDPNDAPPYNNLGNALLDQGKLEEAITAFQRAIQLDPNYASPYNNLGNALSDQGKLEEAITAYQRALSLPDIKGRPTTAHTAAHNGLGFALQQKGNLAGAIEEFQQAIALDPKYAVAQNNLKEAQRLLALRQNPQPVGIDDRQFLPKEAEEPLVGVLRSTARIVTLTTEGRIIGSGWVIKRQGSVVWVVTNRHVISDQRTRRPGEHIEVEFFSELDDNRRPRYSATLEQITDPGDALDLAVLRISCQPRVPCVPDDIRPLETRSGRLARNTAVRLIGHPYTVETPWNSAEGNVMNYSPNDSLMPIDAYVAEGNSGGPVINDQRQVVGMMVQIRNKQDVATTPDQPTPALRDISEAAGDAGLAYRIDIVLEQLRRWRILN</sequence>
<feature type="repeat" description="TPR" evidence="3">
    <location>
        <begin position="95"/>
        <end position="128"/>
    </location>
</feature>
<protein>
    <submittedName>
        <fullName evidence="4">Tetratricopeptide repeat protein</fullName>
    </submittedName>
</protein>
<dbReference type="InterPro" id="IPR051685">
    <property type="entry name" value="Ycf3/AcsC/BcsC/TPR_MFPF"/>
</dbReference>
<dbReference type="EMBL" id="JAHHHD010000022">
    <property type="protein sequence ID" value="MBW4660517.1"/>
    <property type="molecule type" value="Genomic_DNA"/>
</dbReference>
<feature type="repeat" description="TPR" evidence="3">
    <location>
        <begin position="197"/>
        <end position="230"/>
    </location>
</feature>
<dbReference type="Proteomes" id="UP000757435">
    <property type="component" value="Unassembled WGS sequence"/>
</dbReference>
<keyword evidence="1" id="KW-0677">Repeat</keyword>
<organism evidence="4 5">
    <name type="scientific">Drouetiella hepatica Uher 2000/2452</name>
    <dbReference type="NCBI Taxonomy" id="904376"/>
    <lineage>
        <taxon>Bacteria</taxon>
        <taxon>Bacillati</taxon>
        <taxon>Cyanobacteriota</taxon>
        <taxon>Cyanophyceae</taxon>
        <taxon>Oculatellales</taxon>
        <taxon>Oculatellaceae</taxon>
        <taxon>Drouetiella</taxon>
    </lineage>
</organism>
<evidence type="ECO:0000256" key="3">
    <source>
        <dbReference type="PROSITE-ProRule" id="PRU00339"/>
    </source>
</evidence>
<dbReference type="Gene3D" id="1.25.40.10">
    <property type="entry name" value="Tetratricopeptide repeat domain"/>
    <property type="match status" value="4"/>
</dbReference>
<dbReference type="SUPFAM" id="SSF50494">
    <property type="entry name" value="Trypsin-like serine proteases"/>
    <property type="match status" value="1"/>
</dbReference>
<evidence type="ECO:0000256" key="1">
    <source>
        <dbReference type="ARBA" id="ARBA00022737"/>
    </source>
</evidence>
<evidence type="ECO:0000313" key="5">
    <source>
        <dbReference type="Proteomes" id="UP000757435"/>
    </source>
</evidence>
<dbReference type="InterPro" id="IPR009003">
    <property type="entry name" value="Peptidase_S1_PA"/>
</dbReference>
<dbReference type="InterPro" id="IPR013105">
    <property type="entry name" value="TPR_2"/>
</dbReference>
<evidence type="ECO:0000256" key="2">
    <source>
        <dbReference type="ARBA" id="ARBA00022803"/>
    </source>
</evidence>
<dbReference type="InterPro" id="IPR011990">
    <property type="entry name" value="TPR-like_helical_dom_sf"/>
</dbReference>
<dbReference type="AlphaFoldDB" id="A0A951UNJ8"/>
<gene>
    <name evidence="4" type="ORF">KME15_17740</name>
</gene>
<feature type="repeat" description="TPR" evidence="3">
    <location>
        <begin position="163"/>
        <end position="196"/>
    </location>
</feature>
<dbReference type="InterPro" id="IPR043504">
    <property type="entry name" value="Peptidase_S1_PA_chymotrypsin"/>
</dbReference>
<accession>A0A951UNJ8</accession>
<dbReference type="SUPFAM" id="SSF48452">
    <property type="entry name" value="TPR-like"/>
    <property type="match status" value="1"/>
</dbReference>
<dbReference type="Pfam" id="PF00515">
    <property type="entry name" value="TPR_1"/>
    <property type="match status" value="2"/>
</dbReference>
<dbReference type="PANTHER" id="PTHR44943">
    <property type="entry name" value="CELLULOSE SYNTHASE OPERON PROTEIN C"/>
    <property type="match status" value="1"/>
</dbReference>
<evidence type="ECO:0000313" key="4">
    <source>
        <dbReference type="EMBL" id="MBW4660517.1"/>
    </source>
</evidence>
<reference evidence="4" key="1">
    <citation type="submission" date="2021-05" db="EMBL/GenBank/DDBJ databases">
        <authorList>
            <person name="Pietrasiak N."/>
            <person name="Ward R."/>
            <person name="Stajich J.E."/>
            <person name="Kurbessoian T."/>
        </authorList>
    </citation>
    <scope>NUCLEOTIDE SEQUENCE</scope>
    <source>
        <strain evidence="4">UHER 2000/2452</strain>
    </source>
</reference>
<dbReference type="Pfam" id="PF13414">
    <property type="entry name" value="TPR_11"/>
    <property type="match status" value="2"/>
</dbReference>
<dbReference type="SUPFAM" id="SSF48439">
    <property type="entry name" value="Protein prenylyltransferase"/>
    <property type="match status" value="1"/>
</dbReference>
<dbReference type="SMART" id="SM00028">
    <property type="entry name" value="TPR"/>
    <property type="match status" value="7"/>
</dbReference>
<reference evidence="4" key="2">
    <citation type="journal article" date="2022" name="Microbiol. Resour. Announc.">
        <title>Metagenome Sequencing to Explore Phylogenomics of Terrestrial Cyanobacteria.</title>
        <authorList>
            <person name="Ward R.D."/>
            <person name="Stajich J.E."/>
            <person name="Johansen J.R."/>
            <person name="Huntemann M."/>
            <person name="Clum A."/>
            <person name="Foster B."/>
            <person name="Foster B."/>
            <person name="Roux S."/>
            <person name="Palaniappan K."/>
            <person name="Varghese N."/>
            <person name="Mukherjee S."/>
            <person name="Reddy T.B.K."/>
            <person name="Daum C."/>
            <person name="Copeland A."/>
            <person name="Chen I.A."/>
            <person name="Ivanova N.N."/>
            <person name="Kyrpides N.C."/>
            <person name="Shapiro N."/>
            <person name="Eloe-Fadrosh E.A."/>
            <person name="Pietrasiak N."/>
        </authorList>
    </citation>
    <scope>NUCLEOTIDE SEQUENCE</scope>
    <source>
        <strain evidence="4">UHER 2000/2452</strain>
    </source>
</reference>
<dbReference type="PROSITE" id="PS50293">
    <property type="entry name" value="TPR_REGION"/>
    <property type="match status" value="6"/>
</dbReference>
<dbReference type="PROSITE" id="PS50005">
    <property type="entry name" value="TPR"/>
    <property type="match status" value="7"/>
</dbReference>
<feature type="repeat" description="TPR" evidence="3">
    <location>
        <begin position="129"/>
        <end position="162"/>
    </location>
</feature>
<proteinExistence type="predicted"/>
<dbReference type="Pfam" id="PF07719">
    <property type="entry name" value="TPR_2"/>
    <property type="match status" value="1"/>
</dbReference>
<comment type="caution">
    <text evidence="4">The sequence shown here is derived from an EMBL/GenBank/DDBJ whole genome shotgun (WGS) entry which is preliminary data.</text>
</comment>